<keyword evidence="4" id="KW-0309">Germination</keyword>
<dbReference type="Pfam" id="PF03845">
    <property type="entry name" value="Spore_permease"/>
    <property type="match status" value="1"/>
</dbReference>
<comment type="similarity">
    <text evidence="2">Belongs to the amino acid-polyamine-organocation (APC) superfamily. Spore germination protein (SGP) (TC 2.A.3.9) family.</text>
</comment>
<feature type="transmembrane region" description="Helical" evidence="8">
    <location>
        <begin position="305"/>
        <end position="323"/>
    </location>
</feature>
<feature type="transmembrane region" description="Helical" evidence="8">
    <location>
        <begin position="219"/>
        <end position="244"/>
    </location>
</feature>
<comment type="subcellular location">
    <subcellularLocation>
        <location evidence="1">Membrane</location>
        <topology evidence="1">Multi-pass membrane protein</topology>
    </subcellularLocation>
</comment>
<comment type="caution">
    <text evidence="9">The sequence shown here is derived from an EMBL/GenBank/DDBJ whole genome shotgun (WGS) entry which is preliminary data.</text>
</comment>
<feature type="transmembrane region" description="Helical" evidence="8">
    <location>
        <begin position="104"/>
        <end position="126"/>
    </location>
</feature>
<feature type="transmembrane region" description="Helical" evidence="8">
    <location>
        <begin position="12"/>
        <end position="30"/>
    </location>
</feature>
<keyword evidence="10" id="KW-1185">Reference proteome</keyword>
<evidence type="ECO:0000256" key="2">
    <source>
        <dbReference type="ARBA" id="ARBA00007998"/>
    </source>
</evidence>
<dbReference type="RefSeq" id="WP_213654268.1">
    <property type="nucleotide sequence ID" value="NZ_BOSL01000003.1"/>
</dbReference>
<evidence type="ECO:0000256" key="1">
    <source>
        <dbReference type="ARBA" id="ARBA00004141"/>
    </source>
</evidence>
<feature type="transmembrane region" description="Helical" evidence="8">
    <location>
        <begin position="73"/>
        <end position="92"/>
    </location>
</feature>
<proteinExistence type="inferred from homology"/>
<keyword evidence="6 8" id="KW-1133">Transmembrane helix</keyword>
<dbReference type="PANTHER" id="PTHR34975">
    <property type="entry name" value="SPORE GERMINATION PROTEIN A2"/>
    <property type="match status" value="1"/>
</dbReference>
<evidence type="ECO:0000256" key="7">
    <source>
        <dbReference type="ARBA" id="ARBA00023136"/>
    </source>
</evidence>
<dbReference type="Proteomes" id="UP000679992">
    <property type="component" value="Unassembled WGS sequence"/>
</dbReference>
<organism evidence="9 10">
    <name type="scientific">Paenibacillus vini</name>
    <dbReference type="NCBI Taxonomy" id="1476024"/>
    <lineage>
        <taxon>Bacteria</taxon>
        <taxon>Bacillati</taxon>
        <taxon>Bacillota</taxon>
        <taxon>Bacilli</taxon>
        <taxon>Bacillales</taxon>
        <taxon>Paenibacillaceae</taxon>
        <taxon>Paenibacillus</taxon>
    </lineage>
</organism>
<reference evidence="9 10" key="1">
    <citation type="submission" date="2021-03" db="EMBL/GenBank/DDBJ databases">
        <title>Antimicrobial resistance genes in bacteria isolated from Japanese honey, and their potential for conferring macrolide and lincosamide resistance in the American foulbrood pathogen Paenibacillus larvae.</title>
        <authorList>
            <person name="Okamoto M."/>
            <person name="Kumagai M."/>
            <person name="Kanamori H."/>
            <person name="Takamatsu D."/>
        </authorList>
    </citation>
    <scope>NUCLEOTIDE SEQUENCE [LARGE SCALE GENOMIC DNA]</scope>
    <source>
        <strain evidence="9 10">J42TS3</strain>
    </source>
</reference>
<accession>A0ABQ4MAQ1</accession>
<name>A0ABQ4MAQ1_9BACL</name>
<keyword evidence="5 8" id="KW-0812">Transmembrane</keyword>
<gene>
    <name evidence="9" type="primary">grkb2</name>
    <name evidence="9" type="ORF">J42TS3_15300</name>
</gene>
<dbReference type="PANTHER" id="PTHR34975:SF2">
    <property type="entry name" value="SPORE GERMINATION PROTEIN A2"/>
    <property type="match status" value="1"/>
</dbReference>
<protein>
    <submittedName>
        <fullName evidence="9">Germination protein GerKB</fullName>
    </submittedName>
</protein>
<evidence type="ECO:0000256" key="6">
    <source>
        <dbReference type="ARBA" id="ARBA00022989"/>
    </source>
</evidence>
<dbReference type="EMBL" id="BOSL01000003">
    <property type="protein sequence ID" value="GIP52495.1"/>
    <property type="molecule type" value="Genomic_DNA"/>
</dbReference>
<keyword evidence="7 8" id="KW-0472">Membrane</keyword>
<feature type="transmembrane region" description="Helical" evidence="8">
    <location>
        <begin position="189"/>
        <end position="207"/>
    </location>
</feature>
<feature type="transmembrane region" description="Helical" evidence="8">
    <location>
        <begin position="36"/>
        <end position="57"/>
    </location>
</feature>
<dbReference type="NCBIfam" id="TIGR00912">
    <property type="entry name" value="2A0309"/>
    <property type="match status" value="1"/>
</dbReference>
<feature type="transmembrane region" description="Helical" evidence="8">
    <location>
        <begin position="269"/>
        <end position="293"/>
    </location>
</feature>
<feature type="transmembrane region" description="Helical" evidence="8">
    <location>
        <begin position="138"/>
        <end position="161"/>
    </location>
</feature>
<evidence type="ECO:0000256" key="5">
    <source>
        <dbReference type="ARBA" id="ARBA00022692"/>
    </source>
</evidence>
<evidence type="ECO:0000313" key="9">
    <source>
        <dbReference type="EMBL" id="GIP52495.1"/>
    </source>
</evidence>
<keyword evidence="3" id="KW-0813">Transport</keyword>
<evidence type="ECO:0000256" key="3">
    <source>
        <dbReference type="ARBA" id="ARBA00022448"/>
    </source>
</evidence>
<feature type="transmembrane region" description="Helical" evidence="8">
    <location>
        <begin position="338"/>
        <end position="356"/>
    </location>
</feature>
<sequence>MSSGKSRNFELIAGLILFEVGSTTLFQMGVEAKQDAWIAMLIGAGLGFLLLLIYLGIYRRDSERDLFELCRHYLGKWIGTIFALIFALYFAYESSRNLRDLGELGAFALLNRTPLPIIMLITLLVLANSARYGIHMVFLVCVVLLPIVIVSYFLLVIMIAGEGMIKFEYMLPVLENGIKPVWDAAVPEIVSFPFAQTLLFLVFFPLVKKAKHLRASVLITYIVVAVALIVINQINLLVLGPTIVEMTVFPLLQVVQLIELAEVFERMDVLFVLVLFIGLGTKILLFYIGAAIGFSQITATGYKKWVIPVGLMVYSASFISPNFSHHLWVGIDLVLNRYYPYIQMAMPALLLMVMMIRRNKRPQE</sequence>
<evidence type="ECO:0000313" key="10">
    <source>
        <dbReference type="Proteomes" id="UP000679992"/>
    </source>
</evidence>
<evidence type="ECO:0000256" key="8">
    <source>
        <dbReference type="SAM" id="Phobius"/>
    </source>
</evidence>
<evidence type="ECO:0000256" key="4">
    <source>
        <dbReference type="ARBA" id="ARBA00022544"/>
    </source>
</evidence>
<dbReference type="InterPro" id="IPR004761">
    <property type="entry name" value="Spore_GerAB"/>
</dbReference>